<dbReference type="WBParaSite" id="NBR_0000046801-mRNA-1">
    <property type="protein sequence ID" value="NBR_0000046801-mRNA-1"/>
    <property type="gene ID" value="NBR_0000046801"/>
</dbReference>
<organism evidence="3">
    <name type="scientific">Nippostrongylus brasiliensis</name>
    <name type="common">Rat hookworm</name>
    <dbReference type="NCBI Taxonomy" id="27835"/>
    <lineage>
        <taxon>Eukaryota</taxon>
        <taxon>Metazoa</taxon>
        <taxon>Ecdysozoa</taxon>
        <taxon>Nematoda</taxon>
        <taxon>Chromadorea</taxon>
        <taxon>Rhabditida</taxon>
        <taxon>Rhabditina</taxon>
        <taxon>Rhabditomorpha</taxon>
        <taxon>Strongyloidea</taxon>
        <taxon>Heligmosomidae</taxon>
        <taxon>Nippostrongylus</taxon>
    </lineage>
</organism>
<sequence>MVSSIGMASDVGKFFSTQFNNVKDLFAKDQSELQNNINRVKDLLKAIQEKAGALKPLASDAQKKTLDSVDGYLKQVTEFGDTVAKDGKEKFAENEQKWQGMVDQIFTKGGLDSVMKLLNLKSATSCTIVAALVAPLMLAFTR</sequence>
<evidence type="ECO:0000313" key="3">
    <source>
        <dbReference type="WBParaSite" id="NBR_0000046801-mRNA-1"/>
    </source>
</evidence>
<reference evidence="3" key="1">
    <citation type="submission" date="2017-02" db="UniProtKB">
        <authorList>
            <consortium name="WormBaseParasite"/>
        </authorList>
    </citation>
    <scope>IDENTIFICATION</scope>
</reference>
<dbReference type="OMA" id="QFQNAKD"/>
<evidence type="ECO:0000313" key="1">
    <source>
        <dbReference type="EMBL" id="VDL63125.1"/>
    </source>
</evidence>
<accession>A0A0N4XD85</accession>
<name>A0A0N4XD85_NIPBR</name>
<dbReference type="EMBL" id="UYSL01000203">
    <property type="protein sequence ID" value="VDL63125.1"/>
    <property type="molecule type" value="Genomic_DNA"/>
</dbReference>
<gene>
    <name evidence="1" type="ORF">NBR_LOCUS469</name>
</gene>
<dbReference type="InterPro" id="IPR016859">
    <property type="entry name" value="UCP207779"/>
</dbReference>
<protein>
    <submittedName>
        <fullName evidence="3">TMhelix containing protein</fullName>
    </submittedName>
</protein>
<dbReference type="PIRSF" id="PIRSF027779">
    <property type="entry name" value="UCP207779"/>
    <property type="match status" value="1"/>
</dbReference>
<reference evidence="1 2" key="2">
    <citation type="submission" date="2018-11" db="EMBL/GenBank/DDBJ databases">
        <authorList>
            <consortium name="Pathogen Informatics"/>
        </authorList>
    </citation>
    <scope>NUCLEOTIDE SEQUENCE [LARGE SCALE GENOMIC DNA]</scope>
</reference>
<proteinExistence type="predicted"/>
<dbReference type="Proteomes" id="UP000271162">
    <property type="component" value="Unassembled WGS sequence"/>
</dbReference>
<keyword evidence="2" id="KW-1185">Reference proteome</keyword>
<dbReference type="AlphaFoldDB" id="A0A0N4XD85"/>
<evidence type="ECO:0000313" key="2">
    <source>
        <dbReference type="Proteomes" id="UP000271162"/>
    </source>
</evidence>